<comment type="similarity">
    <text evidence="1">Belongs to the cycloisomerase 2 family.</text>
</comment>
<dbReference type="EMBL" id="JBFXLT010000048">
    <property type="protein sequence ID" value="KAL2812412.1"/>
    <property type="molecule type" value="Genomic_DNA"/>
</dbReference>
<dbReference type="InterPro" id="IPR050282">
    <property type="entry name" value="Cycloisomerase_2"/>
</dbReference>
<protein>
    <submittedName>
        <fullName evidence="2">Lactonase, 7-bladed beta-propeller-domain-containing protein</fullName>
    </submittedName>
</protein>
<name>A0ABR4HC90_9EURO</name>
<dbReference type="SUPFAM" id="SSF75011">
    <property type="entry name" value="3-carboxy-cis,cis-mucoante lactonizing enzyme"/>
    <property type="match status" value="1"/>
</dbReference>
<sequence length="377" mass="40920">MASRLYAASYAGKVTSLSLSGSGEDYQLTTLSETNECGTSPAWLMLDRANEILYCLDEGIDRPNATLTSFAINSDGSFRKVKQLQTLVGPVSSAFYTPAKLPSRKFFAVAHYSGSAVTTYSVDPVSGNFNHSQSFTFAMSAPGPNPERQDAPHPHGVIVDPSGRFVLVPDLGADLVRIFHISPTTGQLEEQQPLAVAPGSGPRHAVFWAPNQASLAQLKSVRFFLVTELENYLRGYDVTYSNGEILFSEFYKGSTYGGSTPPTGSKAAEIAISPANDRLVISNRNDNTFGPGNDSMAIFSLFGRRQVPAVSFFGLYPSFGSFPRQFDISSEEDLVAIAQQNSHKVVIAKWDTRKDTLSSLLVEQELDGEIPAVVWGF</sequence>
<dbReference type="PANTHER" id="PTHR30344">
    <property type="entry name" value="6-PHOSPHOGLUCONOLACTONASE-RELATED"/>
    <property type="match status" value="1"/>
</dbReference>
<dbReference type="Gene3D" id="2.130.10.10">
    <property type="entry name" value="YVTN repeat-like/Quinoprotein amine dehydrogenase"/>
    <property type="match status" value="1"/>
</dbReference>
<accession>A0ABR4HC90</accession>
<organism evidence="2 3">
    <name type="scientific">Aspergillus granulosus</name>
    <dbReference type="NCBI Taxonomy" id="176169"/>
    <lineage>
        <taxon>Eukaryota</taxon>
        <taxon>Fungi</taxon>
        <taxon>Dikarya</taxon>
        <taxon>Ascomycota</taxon>
        <taxon>Pezizomycotina</taxon>
        <taxon>Eurotiomycetes</taxon>
        <taxon>Eurotiomycetidae</taxon>
        <taxon>Eurotiales</taxon>
        <taxon>Aspergillaceae</taxon>
        <taxon>Aspergillus</taxon>
        <taxon>Aspergillus subgen. Nidulantes</taxon>
    </lineage>
</organism>
<dbReference type="Pfam" id="PF10282">
    <property type="entry name" value="Lactonase"/>
    <property type="match status" value="1"/>
</dbReference>
<evidence type="ECO:0000313" key="3">
    <source>
        <dbReference type="Proteomes" id="UP001610334"/>
    </source>
</evidence>
<keyword evidence="3" id="KW-1185">Reference proteome</keyword>
<reference evidence="2 3" key="1">
    <citation type="submission" date="2024-07" db="EMBL/GenBank/DDBJ databases">
        <title>Section-level genome sequencing and comparative genomics of Aspergillus sections Usti and Cavernicolus.</title>
        <authorList>
            <consortium name="Lawrence Berkeley National Laboratory"/>
            <person name="Nybo J.L."/>
            <person name="Vesth T.C."/>
            <person name="Theobald S."/>
            <person name="Frisvad J.C."/>
            <person name="Larsen T.O."/>
            <person name="Kjaerboelling I."/>
            <person name="Rothschild-Mancinelli K."/>
            <person name="Lyhne E.K."/>
            <person name="Kogle M.E."/>
            <person name="Barry K."/>
            <person name="Clum A."/>
            <person name="Na H."/>
            <person name="Ledsgaard L."/>
            <person name="Lin J."/>
            <person name="Lipzen A."/>
            <person name="Kuo A."/>
            <person name="Riley R."/>
            <person name="Mondo S."/>
            <person name="Labutti K."/>
            <person name="Haridas S."/>
            <person name="Pangalinan J."/>
            <person name="Salamov A.A."/>
            <person name="Simmons B.A."/>
            <person name="Magnuson J.K."/>
            <person name="Chen J."/>
            <person name="Drula E."/>
            <person name="Henrissat B."/>
            <person name="Wiebenga A."/>
            <person name="Lubbers R.J."/>
            <person name="Gomes A.C."/>
            <person name="Makela M.R."/>
            <person name="Stajich J."/>
            <person name="Grigoriev I.V."/>
            <person name="Mortensen U.H."/>
            <person name="De Vries R.P."/>
            <person name="Baker S.E."/>
            <person name="Andersen M.R."/>
        </authorList>
    </citation>
    <scope>NUCLEOTIDE SEQUENCE [LARGE SCALE GENOMIC DNA]</scope>
    <source>
        <strain evidence="2 3">CBS 588.65</strain>
    </source>
</reference>
<gene>
    <name evidence="2" type="ORF">BJX63DRAFT_443476</name>
</gene>
<evidence type="ECO:0000256" key="1">
    <source>
        <dbReference type="ARBA" id="ARBA00005564"/>
    </source>
</evidence>
<dbReference type="InterPro" id="IPR015943">
    <property type="entry name" value="WD40/YVTN_repeat-like_dom_sf"/>
</dbReference>
<dbReference type="Proteomes" id="UP001610334">
    <property type="component" value="Unassembled WGS sequence"/>
</dbReference>
<proteinExistence type="inferred from homology"/>
<evidence type="ECO:0000313" key="2">
    <source>
        <dbReference type="EMBL" id="KAL2812412.1"/>
    </source>
</evidence>
<dbReference type="PANTHER" id="PTHR30344:SF1">
    <property type="entry name" value="6-PHOSPHOGLUCONOLACTONASE"/>
    <property type="match status" value="1"/>
</dbReference>
<dbReference type="InterPro" id="IPR019405">
    <property type="entry name" value="Lactonase_7-beta_prop"/>
</dbReference>
<comment type="caution">
    <text evidence="2">The sequence shown here is derived from an EMBL/GenBank/DDBJ whole genome shotgun (WGS) entry which is preliminary data.</text>
</comment>